<comment type="caution">
    <text evidence="2">The sequence shown here is derived from an EMBL/GenBank/DDBJ whole genome shotgun (WGS) entry which is preliminary data.</text>
</comment>
<sequence length="84" mass="9246">MAFLSGLQTRHGVFGSSGIVLGARPDISRTRFSSSVLEENIQYARENVEELPKGIKSALSPSPTLQEYSWKDTPDKGNLTTFTE</sequence>
<protein>
    <submittedName>
        <fullName evidence="2">Uncharacterized protein</fullName>
    </submittedName>
</protein>
<dbReference type="Proteomes" id="UP001408356">
    <property type="component" value="Unassembled WGS sequence"/>
</dbReference>
<name>A0ABR2UEP1_9PEZI</name>
<evidence type="ECO:0000313" key="2">
    <source>
        <dbReference type="EMBL" id="KAK9412996.1"/>
    </source>
</evidence>
<reference evidence="2 3" key="1">
    <citation type="journal article" date="2024" name="J. Plant Pathol.">
        <title>Sequence and assembly of the genome of Seiridium unicorne, isolate CBS 538.82, causal agent of cypress canker disease.</title>
        <authorList>
            <person name="Scali E."/>
            <person name="Rocca G.D."/>
            <person name="Danti R."/>
            <person name="Garbelotto M."/>
            <person name="Barberini S."/>
            <person name="Baroncelli R."/>
            <person name="Emiliani G."/>
        </authorList>
    </citation>
    <scope>NUCLEOTIDE SEQUENCE [LARGE SCALE GENOMIC DNA]</scope>
    <source>
        <strain evidence="2 3">BM-138-508</strain>
    </source>
</reference>
<keyword evidence="3" id="KW-1185">Reference proteome</keyword>
<dbReference type="EMBL" id="JARVKF010000445">
    <property type="protein sequence ID" value="KAK9412996.1"/>
    <property type="molecule type" value="Genomic_DNA"/>
</dbReference>
<feature type="region of interest" description="Disordered" evidence="1">
    <location>
        <begin position="54"/>
        <end position="84"/>
    </location>
</feature>
<gene>
    <name evidence="2" type="ORF">SUNI508_12191</name>
</gene>
<evidence type="ECO:0000256" key="1">
    <source>
        <dbReference type="SAM" id="MobiDB-lite"/>
    </source>
</evidence>
<organism evidence="2 3">
    <name type="scientific">Seiridium unicorne</name>
    <dbReference type="NCBI Taxonomy" id="138068"/>
    <lineage>
        <taxon>Eukaryota</taxon>
        <taxon>Fungi</taxon>
        <taxon>Dikarya</taxon>
        <taxon>Ascomycota</taxon>
        <taxon>Pezizomycotina</taxon>
        <taxon>Sordariomycetes</taxon>
        <taxon>Xylariomycetidae</taxon>
        <taxon>Amphisphaeriales</taxon>
        <taxon>Sporocadaceae</taxon>
        <taxon>Seiridium</taxon>
    </lineage>
</organism>
<proteinExistence type="predicted"/>
<accession>A0ABR2UEP1</accession>
<evidence type="ECO:0000313" key="3">
    <source>
        <dbReference type="Proteomes" id="UP001408356"/>
    </source>
</evidence>